<feature type="domain" description="Enoyl reductase (ER)" evidence="1">
    <location>
        <begin position="10"/>
        <end position="319"/>
    </location>
</feature>
<dbReference type="InterPro" id="IPR020843">
    <property type="entry name" value="ER"/>
</dbReference>
<dbReference type="PANTHER" id="PTHR43482">
    <property type="entry name" value="PROTEIN AST1-RELATED"/>
    <property type="match status" value="1"/>
</dbReference>
<gene>
    <name evidence="2" type="ORF">GCM10011600_17590</name>
</gene>
<dbReference type="Proteomes" id="UP000617531">
    <property type="component" value="Unassembled WGS sequence"/>
</dbReference>
<dbReference type="InterPro" id="IPR013154">
    <property type="entry name" value="ADH-like_N"/>
</dbReference>
<proteinExistence type="predicted"/>
<reference evidence="2" key="1">
    <citation type="journal article" date="2014" name="Int. J. Syst. Evol. Microbiol.">
        <title>Complete genome sequence of Corynebacterium casei LMG S-19264T (=DSM 44701T), isolated from a smear-ripened cheese.</title>
        <authorList>
            <consortium name="US DOE Joint Genome Institute (JGI-PGF)"/>
            <person name="Walter F."/>
            <person name="Albersmeier A."/>
            <person name="Kalinowski J."/>
            <person name="Ruckert C."/>
        </authorList>
    </citation>
    <scope>NUCLEOTIDE SEQUENCE</scope>
    <source>
        <strain evidence="2">CGMCC 1.16548</strain>
    </source>
</reference>
<protein>
    <submittedName>
        <fullName evidence="2">NADPH:quinone reductase</fullName>
    </submittedName>
</protein>
<dbReference type="AlphaFoldDB" id="A0A8J3GR27"/>
<evidence type="ECO:0000313" key="3">
    <source>
        <dbReference type="Proteomes" id="UP000617531"/>
    </source>
</evidence>
<evidence type="ECO:0000313" key="2">
    <source>
        <dbReference type="EMBL" id="GHF17295.1"/>
    </source>
</evidence>
<dbReference type="SMART" id="SM00829">
    <property type="entry name" value="PKS_ER"/>
    <property type="match status" value="1"/>
</dbReference>
<dbReference type="EMBL" id="BNAI01000003">
    <property type="protein sequence ID" value="GHF17295.1"/>
    <property type="molecule type" value="Genomic_DNA"/>
</dbReference>
<comment type="caution">
    <text evidence="2">The sequence shown here is derived from an EMBL/GenBank/DDBJ whole genome shotgun (WGS) entry which is preliminary data.</text>
</comment>
<dbReference type="InterPro" id="IPR036291">
    <property type="entry name" value="NAD(P)-bd_dom_sf"/>
</dbReference>
<dbReference type="GO" id="GO:0016491">
    <property type="term" value="F:oxidoreductase activity"/>
    <property type="evidence" value="ECO:0007669"/>
    <property type="project" value="InterPro"/>
</dbReference>
<dbReference type="SUPFAM" id="SSF51735">
    <property type="entry name" value="NAD(P)-binding Rossmann-fold domains"/>
    <property type="match status" value="1"/>
</dbReference>
<dbReference type="InterPro" id="IPR011032">
    <property type="entry name" value="GroES-like_sf"/>
</dbReference>
<dbReference type="RefSeq" id="WP_191283121.1">
    <property type="nucleotide sequence ID" value="NZ_BNAI01000003.1"/>
</dbReference>
<dbReference type="InterPro" id="IPR002364">
    <property type="entry name" value="Quin_OxRdtase/zeta-crystal_CS"/>
</dbReference>
<dbReference type="Pfam" id="PF08240">
    <property type="entry name" value="ADH_N"/>
    <property type="match status" value="1"/>
</dbReference>
<dbReference type="Gene3D" id="3.90.180.10">
    <property type="entry name" value="Medium-chain alcohol dehydrogenases, catalytic domain"/>
    <property type="match status" value="1"/>
</dbReference>
<dbReference type="Gene3D" id="3.40.50.720">
    <property type="entry name" value="NAD(P)-binding Rossmann-like Domain"/>
    <property type="match status" value="1"/>
</dbReference>
<name>A0A8J3GR27_9MICO</name>
<organism evidence="2 3">
    <name type="scientific">Pseudolysinimonas yzui</name>
    <dbReference type="NCBI Taxonomy" id="2708254"/>
    <lineage>
        <taxon>Bacteria</taxon>
        <taxon>Bacillati</taxon>
        <taxon>Actinomycetota</taxon>
        <taxon>Actinomycetes</taxon>
        <taxon>Micrococcales</taxon>
        <taxon>Microbacteriaceae</taxon>
        <taxon>Pseudolysinimonas</taxon>
    </lineage>
</organism>
<evidence type="ECO:0000259" key="1">
    <source>
        <dbReference type="SMART" id="SM00829"/>
    </source>
</evidence>
<dbReference type="GO" id="GO:0008270">
    <property type="term" value="F:zinc ion binding"/>
    <property type="evidence" value="ECO:0007669"/>
    <property type="project" value="InterPro"/>
</dbReference>
<dbReference type="SUPFAM" id="SSF50129">
    <property type="entry name" value="GroES-like"/>
    <property type="match status" value="1"/>
</dbReference>
<sequence length="321" mass="33788">MRAIRQTEYGTSDVLKLVDIPKPDPGPGEVLVEVKAAGVTMGDWHLMRGEPEIMRLALGRRGPNAAVRGMEVSGVVATVGDGVTRFSVGDEVFGWSTGAFADYAISPEDRLAKKPASISHEEAATSPFGGGTAIQGIRAARIRPGDEVLVIGAGGGVGVFLVQLARLAGARVTGVASAGKLDLVRSLGAVDAVDYRVDDLTRFAGRFAVVFDIAGARPLGLLRRLTRRRGAIVLVGAEGGGRMLGRLGRNLRAALWSPFVSQRFITLTASDDGRDFEQLREHFEAGDLRSPVGVTYALEDAPRALDDLAAGLIPGKAVVIP</sequence>
<dbReference type="Pfam" id="PF13602">
    <property type="entry name" value="ADH_zinc_N_2"/>
    <property type="match status" value="1"/>
</dbReference>
<dbReference type="PROSITE" id="PS01162">
    <property type="entry name" value="QOR_ZETA_CRYSTAL"/>
    <property type="match status" value="1"/>
</dbReference>
<reference evidence="2" key="2">
    <citation type="submission" date="2020-09" db="EMBL/GenBank/DDBJ databases">
        <authorList>
            <person name="Sun Q."/>
            <person name="Zhou Y."/>
        </authorList>
    </citation>
    <scope>NUCLEOTIDE SEQUENCE</scope>
    <source>
        <strain evidence="2">CGMCC 1.16548</strain>
    </source>
</reference>
<dbReference type="CDD" id="cd08267">
    <property type="entry name" value="MDR1"/>
    <property type="match status" value="1"/>
</dbReference>
<dbReference type="PANTHER" id="PTHR43482:SF1">
    <property type="entry name" value="PROTEIN AST1-RELATED"/>
    <property type="match status" value="1"/>
</dbReference>
<dbReference type="InterPro" id="IPR052585">
    <property type="entry name" value="Lipid_raft_assoc_Zn_ADH"/>
</dbReference>
<accession>A0A8J3GR27</accession>
<keyword evidence="3" id="KW-1185">Reference proteome</keyword>